<proteinExistence type="inferred from homology"/>
<dbReference type="PANTHER" id="PTHR43618:SF8">
    <property type="entry name" value="7ALPHA-HYDROXYSTEROID DEHYDROGENASE"/>
    <property type="match status" value="1"/>
</dbReference>
<reference evidence="4 5" key="1">
    <citation type="submission" date="2024-01" db="EMBL/GenBank/DDBJ databases">
        <authorList>
            <person name="Allen C."/>
            <person name="Tagirdzhanova G."/>
        </authorList>
    </citation>
    <scope>NUCLEOTIDE SEQUENCE [LARGE SCALE GENOMIC DNA]</scope>
</reference>
<dbReference type="SUPFAM" id="SSF51735">
    <property type="entry name" value="NAD(P)-binding Rossmann-fold domains"/>
    <property type="match status" value="1"/>
</dbReference>
<evidence type="ECO:0000256" key="2">
    <source>
        <dbReference type="ARBA" id="ARBA00022857"/>
    </source>
</evidence>
<name>A0ABP0BPJ3_9PEZI</name>
<sequence>MSVLDNMDLPTSNFTSISHRSAYPAINPARPELSQAGRTVLITGGGTNIGKAIAQGFATAHAKKVIIVSRNKAVLSAAVKDLEAHAASIKSPTTFASHAVDVSKDAEVVALWKGFAAEGTTIEVLVLNAAMFAKQQLLHELGIDRLWQEFEINVKGPLHFTEKFRGQIDFDKSPKVLLNVTTAAIHMLHNPIVLSQPSYSLTKAAATYAFHQMADTIKAEQLQILSFHPGMLYGDGWKAFGITEEMLPFDSLDLPAAFAVWASSPEAHFLHGRYVVDNWDVTELASGDTKKNLDENPDYLRLGIIGVRETNRDPSYN</sequence>
<dbReference type="InterPro" id="IPR002347">
    <property type="entry name" value="SDR_fam"/>
</dbReference>
<evidence type="ECO:0008006" key="6">
    <source>
        <dbReference type="Google" id="ProtNLM"/>
    </source>
</evidence>
<comment type="similarity">
    <text evidence="1">Belongs to the short-chain dehydrogenases/reductases (SDR) family.</text>
</comment>
<keyword evidence="2" id="KW-0521">NADP</keyword>
<dbReference type="Pfam" id="PF00106">
    <property type="entry name" value="adh_short"/>
    <property type="match status" value="1"/>
</dbReference>
<keyword evidence="5" id="KW-1185">Reference proteome</keyword>
<dbReference type="Gene3D" id="3.40.50.720">
    <property type="entry name" value="NAD(P)-binding Rossmann-like Domain"/>
    <property type="match status" value="1"/>
</dbReference>
<dbReference type="PRINTS" id="PR00081">
    <property type="entry name" value="GDHRDH"/>
</dbReference>
<evidence type="ECO:0000256" key="3">
    <source>
        <dbReference type="ARBA" id="ARBA00023002"/>
    </source>
</evidence>
<keyword evidence="3" id="KW-0560">Oxidoreductase</keyword>
<dbReference type="InterPro" id="IPR052178">
    <property type="entry name" value="Sec_Metab_Biosynth_SDR"/>
</dbReference>
<comment type="caution">
    <text evidence="4">The sequence shown here is derived from an EMBL/GenBank/DDBJ whole genome shotgun (WGS) entry which is preliminary data.</text>
</comment>
<accession>A0ABP0BPJ3</accession>
<gene>
    <name evidence="4" type="ORF">SBRCBS47491_004570</name>
</gene>
<organism evidence="4 5">
    <name type="scientific">Sporothrix bragantina</name>
    <dbReference type="NCBI Taxonomy" id="671064"/>
    <lineage>
        <taxon>Eukaryota</taxon>
        <taxon>Fungi</taxon>
        <taxon>Dikarya</taxon>
        <taxon>Ascomycota</taxon>
        <taxon>Pezizomycotina</taxon>
        <taxon>Sordariomycetes</taxon>
        <taxon>Sordariomycetidae</taxon>
        <taxon>Ophiostomatales</taxon>
        <taxon>Ophiostomataceae</taxon>
        <taxon>Sporothrix</taxon>
    </lineage>
</organism>
<dbReference type="PANTHER" id="PTHR43618">
    <property type="entry name" value="7-ALPHA-HYDROXYSTEROID DEHYDROGENASE"/>
    <property type="match status" value="1"/>
</dbReference>
<evidence type="ECO:0000313" key="5">
    <source>
        <dbReference type="Proteomes" id="UP001642406"/>
    </source>
</evidence>
<dbReference type="Proteomes" id="UP001642406">
    <property type="component" value="Unassembled WGS sequence"/>
</dbReference>
<dbReference type="EMBL" id="CAWUHC010000035">
    <property type="protein sequence ID" value="CAK7221572.1"/>
    <property type="molecule type" value="Genomic_DNA"/>
</dbReference>
<protein>
    <recommendedName>
        <fullName evidence="6">NAD(P)-binding protein</fullName>
    </recommendedName>
</protein>
<evidence type="ECO:0000313" key="4">
    <source>
        <dbReference type="EMBL" id="CAK7221572.1"/>
    </source>
</evidence>
<dbReference type="InterPro" id="IPR036291">
    <property type="entry name" value="NAD(P)-bd_dom_sf"/>
</dbReference>
<evidence type="ECO:0000256" key="1">
    <source>
        <dbReference type="ARBA" id="ARBA00006484"/>
    </source>
</evidence>